<reference evidence="1 2" key="1">
    <citation type="submission" date="2024-01" db="EMBL/GenBank/DDBJ databases">
        <title>Seven novel Bacillus-like species.</title>
        <authorList>
            <person name="Liu G."/>
        </authorList>
    </citation>
    <scope>NUCLEOTIDE SEQUENCE [LARGE SCALE GENOMIC DNA]</scope>
    <source>
        <strain evidence="1 2">FJAT-51614</strain>
    </source>
</reference>
<gene>
    <name evidence="1" type="ORF">WAX74_10105</name>
</gene>
<sequence length="694" mass="76863">MTTINNITSPNTNDRDLVELAGYHAYQKYEVKDILQVNGKEFYVINTLYDTSSGLDALTIQNFETKELSVVFVGSEQLDKDWIGTNTKLLSDVPPAQIQDAKVYFQQMNNKYGEISSVSGNSLAGALTNAVAIENPQVKAVTLNPAILPSGMVDPTKNYANITNYYSKYDFLTGTEETIGMGDRIPGNKYGINNGIPMFSMLGSNHTGYVEADAEGKFKIEVGLKGEPGHGFIYVGADDHIVTSIWSGSPLYGGQTEKILINKENMILLSNGIRDQVKGRITNVRDYIRNSVSIVEDESARFNQRVTELQETFQYMFEELAGDPVFNGIAKTGLIIKSCIDELLSLLDSAEARCRILNSILNSKPAELIEFIFSINLDVEGLFAPAKAYLNQLKVDVDHLVESAQNVVQNDIPELFKGGKDFFVDAVVGEFNAHYNILNGNKDKVYKQLNDYESQVYDIASSFHNKDQNLATSINSGSFLDDGVDSIQKTDVFAIEPSPYVVVGMKIKEVQVELAHQHMNAIGISILTPILLSLEALLLLIETALSTIIIAVKAALNVGLYGNPVSLLISLFTNYEERIRSAVQSALEPLEEMEVTVEGLRKGFGRMLANLPEMLNNFKPYIDTAIFEPGKYENVRIYNVSALAILDEMELLFNDIVFQLSNEKANSIEATLEISQNVLGNIQILKEQVHRVTL</sequence>
<protein>
    <recommendedName>
        <fullName evidence="3">LXG domain-containing protein</fullName>
    </recommendedName>
</protein>
<comment type="caution">
    <text evidence="1">The sequence shown here is derived from an EMBL/GenBank/DDBJ whole genome shotgun (WGS) entry which is preliminary data.</text>
</comment>
<proteinExistence type="predicted"/>
<accession>A0ABU8F6X6</accession>
<dbReference type="Proteomes" id="UP001364890">
    <property type="component" value="Unassembled WGS sequence"/>
</dbReference>
<evidence type="ECO:0000313" key="2">
    <source>
        <dbReference type="Proteomes" id="UP001364890"/>
    </source>
</evidence>
<dbReference type="EMBL" id="JBAWSY010000006">
    <property type="protein sequence ID" value="MEI4769992.1"/>
    <property type="molecule type" value="Genomic_DNA"/>
</dbReference>
<name>A0ABU8F6X6_9BACI</name>
<organism evidence="1 2">
    <name type="scientific">Psychrobacillus mangrovi</name>
    <dbReference type="NCBI Taxonomy" id="3117745"/>
    <lineage>
        <taxon>Bacteria</taxon>
        <taxon>Bacillati</taxon>
        <taxon>Bacillota</taxon>
        <taxon>Bacilli</taxon>
        <taxon>Bacillales</taxon>
        <taxon>Bacillaceae</taxon>
        <taxon>Psychrobacillus</taxon>
    </lineage>
</organism>
<keyword evidence="2" id="KW-1185">Reference proteome</keyword>
<dbReference type="RefSeq" id="WP_336497554.1">
    <property type="nucleotide sequence ID" value="NZ_JBAWSY010000006.1"/>
</dbReference>
<evidence type="ECO:0008006" key="3">
    <source>
        <dbReference type="Google" id="ProtNLM"/>
    </source>
</evidence>
<dbReference type="NCBIfam" id="NF047388">
    <property type="entry name" value="SA1320_fam"/>
    <property type="match status" value="1"/>
</dbReference>
<evidence type="ECO:0000313" key="1">
    <source>
        <dbReference type="EMBL" id="MEI4769992.1"/>
    </source>
</evidence>